<reference evidence="2 3" key="1">
    <citation type="submission" date="2018-02" db="EMBL/GenBank/DDBJ databases">
        <title>Draft genome sequences of Elsinoe sp., causing black scab on jojoba.</title>
        <authorList>
            <person name="Stodart B."/>
            <person name="Jeffress S."/>
            <person name="Ash G."/>
            <person name="Arun Chinnappa K."/>
        </authorList>
    </citation>
    <scope>NUCLEOTIDE SEQUENCE [LARGE SCALE GENOMIC DNA]</scope>
    <source>
        <strain evidence="2 3">Hillstone_2</strain>
    </source>
</reference>
<comment type="caution">
    <text evidence="2">The sequence shown here is derived from an EMBL/GenBank/DDBJ whole genome shotgun (WGS) entry which is preliminary data.</text>
</comment>
<dbReference type="Proteomes" id="UP000308133">
    <property type="component" value="Unassembled WGS sequence"/>
</dbReference>
<proteinExistence type="predicted"/>
<protein>
    <submittedName>
        <fullName evidence="2">Uncharacterized protein</fullName>
    </submittedName>
</protein>
<evidence type="ECO:0000256" key="1">
    <source>
        <dbReference type="SAM" id="SignalP"/>
    </source>
</evidence>
<evidence type="ECO:0000313" key="3">
    <source>
        <dbReference type="Proteomes" id="UP000308133"/>
    </source>
</evidence>
<organism evidence="2 3">
    <name type="scientific">Elsinoe australis</name>
    <dbReference type="NCBI Taxonomy" id="40998"/>
    <lineage>
        <taxon>Eukaryota</taxon>
        <taxon>Fungi</taxon>
        <taxon>Dikarya</taxon>
        <taxon>Ascomycota</taxon>
        <taxon>Pezizomycotina</taxon>
        <taxon>Dothideomycetes</taxon>
        <taxon>Dothideomycetidae</taxon>
        <taxon>Myriangiales</taxon>
        <taxon>Elsinoaceae</taxon>
        <taxon>Elsinoe</taxon>
    </lineage>
</organism>
<gene>
    <name evidence="2" type="ORF">C1H76_0101</name>
</gene>
<feature type="signal peptide" evidence="1">
    <location>
        <begin position="1"/>
        <end position="15"/>
    </location>
</feature>
<dbReference type="EMBL" id="PTQR01000002">
    <property type="protein sequence ID" value="TKX27675.1"/>
    <property type="molecule type" value="Genomic_DNA"/>
</dbReference>
<sequence length="112" mass="11814">MQNLILTLLTIAVVALPYGRDSGTIGLCAYAATFGRGSAKSVIGDCKEWSVDGQTTSYKAACIIDLIALAAGALGVYLGVATLQQATKAVLSYRNRRMERKGVEEEATGLNQ</sequence>
<name>A0A4U7BC32_9PEZI</name>
<feature type="chain" id="PRO_5020347772" evidence="1">
    <location>
        <begin position="16"/>
        <end position="112"/>
    </location>
</feature>
<accession>A0A4U7BC32</accession>
<dbReference type="AlphaFoldDB" id="A0A4U7BC32"/>
<evidence type="ECO:0000313" key="2">
    <source>
        <dbReference type="EMBL" id="TKX27675.1"/>
    </source>
</evidence>
<keyword evidence="1" id="KW-0732">Signal</keyword>